<keyword evidence="1" id="KW-0675">Receptor</keyword>
<dbReference type="SUPFAM" id="SSF56112">
    <property type="entry name" value="Protein kinase-like (PK-like)"/>
    <property type="match status" value="1"/>
</dbReference>
<dbReference type="PANTHER" id="PTHR27006:SF623">
    <property type="entry name" value="PROTEIN KINASE DOMAIN-CONTAINING PROTEIN"/>
    <property type="match status" value="1"/>
</dbReference>
<dbReference type="EMBL" id="SWLB01000011">
    <property type="protein sequence ID" value="KAF3332730.1"/>
    <property type="molecule type" value="Genomic_DNA"/>
</dbReference>
<dbReference type="PANTHER" id="PTHR27006">
    <property type="entry name" value="PROMASTIGOTE SURFACE ANTIGEN PROTEIN PSA"/>
    <property type="match status" value="1"/>
</dbReference>
<evidence type="ECO:0000313" key="2">
    <source>
        <dbReference type="Proteomes" id="UP000623129"/>
    </source>
</evidence>
<keyword evidence="1" id="KW-0808">Transferase</keyword>
<name>A0A833VMF0_9POAL</name>
<dbReference type="OrthoDB" id="687253at2759"/>
<gene>
    <name evidence="1" type="ORF">FCM35_KLT02307</name>
</gene>
<protein>
    <submittedName>
        <fullName evidence="1">Cysteine-rich receptor-like protein kinase 10 isoform X2</fullName>
    </submittedName>
</protein>
<dbReference type="Proteomes" id="UP000623129">
    <property type="component" value="Unassembled WGS sequence"/>
</dbReference>
<proteinExistence type="predicted"/>
<reference evidence="1" key="1">
    <citation type="submission" date="2020-01" db="EMBL/GenBank/DDBJ databases">
        <title>Genome sequence of Kobresia littledalei, the first chromosome-level genome in the family Cyperaceae.</title>
        <authorList>
            <person name="Qu G."/>
        </authorList>
    </citation>
    <scope>NUCLEOTIDE SEQUENCE</scope>
    <source>
        <strain evidence="1">C.B.Clarke</strain>
        <tissue evidence="1">Leaf</tissue>
    </source>
</reference>
<organism evidence="1 2">
    <name type="scientific">Carex littledalei</name>
    <dbReference type="NCBI Taxonomy" id="544730"/>
    <lineage>
        <taxon>Eukaryota</taxon>
        <taxon>Viridiplantae</taxon>
        <taxon>Streptophyta</taxon>
        <taxon>Embryophyta</taxon>
        <taxon>Tracheophyta</taxon>
        <taxon>Spermatophyta</taxon>
        <taxon>Magnoliopsida</taxon>
        <taxon>Liliopsida</taxon>
        <taxon>Poales</taxon>
        <taxon>Cyperaceae</taxon>
        <taxon>Cyperoideae</taxon>
        <taxon>Cariceae</taxon>
        <taxon>Carex</taxon>
        <taxon>Carex subgen. Euthyceras</taxon>
    </lineage>
</organism>
<accession>A0A833VMF0</accession>
<keyword evidence="1" id="KW-0418">Kinase</keyword>
<dbReference type="InterPro" id="IPR011009">
    <property type="entry name" value="Kinase-like_dom_sf"/>
</dbReference>
<dbReference type="AlphaFoldDB" id="A0A833VMF0"/>
<comment type="caution">
    <text evidence="1">The sequence shown here is derived from an EMBL/GenBank/DDBJ whole genome shotgun (WGS) entry which is preliminary data.</text>
</comment>
<dbReference type="GO" id="GO:0016301">
    <property type="term" value="F:kinase activity"/>
    <property type="evidence" value="ECO:0007669"/>
    <property type="project" value="UniProtKB-KW"/>
</dbReference>
<sequence>MKEAWELWTRDRASEFMDPTLGNSYSPTEASRCFHIALLCVQGNPEERPTMSKVLLMLISDQMQLPLPVEPPIYARANTADSSISTKTGSAYNESVNEVTITLVQPR</sequence>
<dbReference type="Gene3D" id="1.10.510.10">
    <property type="entry name" value="Transferase(Phosphotransferase) domain 1"/>
    <property type="match status" value="1"/>
</dbReference>
<keyword evidence="2" id="KW-1185">Reference proteome</keyword>
<evidence type="ECO:0000313" key="1">
    <source>
        <dbReference type="EMBL" id="KAF3332730.1"/>
    </source>
</evidence>